<organism evidence="2 3">
    <name type="scientific">Desulfobacter hydrogenophilus</name>
    <dbReference type="NCBI Taxonomy" id="2291"/>
    <lineage>
        <taxon>Bacteria</taxon>
        <taxon>Pseudomonadati</taxon>
        <taxon>Thermodesulfobacteriota</taxon>
        <taxon>Desulfobacteria</taxon>
        <taxon>Desulfobacterales</taxon>
        <taxon>Desulfobacteraceae</taxon>
        <taxon>Desulfobacter</taxon>
    </lineage>
</organism>
<evidence type="ECO:0000313" key="3">
    <source>
        <dbReference type="Proteomes" id="UP000248798"/>
    </source>
</evidence>
<dbReference type="EMBL" id="QLNI01000027">
    <property type="protein sequence ID" value="RAM01447.1"/>
    <property type="molecule type" value="Genomic_DNA"/>
</dbReference>
<dbReference type="Proteomes" id="UP000248798">
    <property type="component" value="Unassembled WGS sequence"/>
</dbReference>
<name>A0A328FEI8_9BACT</name>
<dbReference type="RefSeq" id="WP_111957682.1">
    <property type="nucleotide sequence ID" value="NZ_CP036313.1"/>
</dbReference>
<reference evidence="2 3" key="1">
    <citation type="submission" date="2018-06" db="EMBL/GenBank/DDBJ databases">
        <title>Complete Genome Sequence of Desulfobacter hydrogenophilus (DSM3380).</title>
        <authorList>
            <person name="Marietou A."/>
            <person name="Schreiber L."/>
            <person name="Marshall I."/>
            <person name="Jorgensen B."/>
        </authorList>
    </citation>
    <scope>NUCLEOTIDE SEQUENCE [LARGE SCALE GENOMIC DNA]</scope>
    <source>
        <strain evidence="2 3">DSM 3380</strain>
    </source>
</reference>
<dbReference type="Proteomes" id="UP000293902">
    <property type="component" value="Chromosome"/>
</dbReference>
<dbReference type="OrthoDB" id="5415588at2"/>
<evidence type="ECO:0000313" key="4">
    <source>
        <dbReference type="Proteomes" id="UP000293902"/>
    </source>
</evidence>
<sequence>MKFKSQQHVLECEVRQTIPVIRKKLHHLIEQYTAFQQKKTSSFSTAAFDRLLRTKGTDPLTLLKFRKSTLGTDILQAKFSHKIFTTYIELLDITGKLGETPMMNYLSPDEKESLVQ</sequence>
<protein>
    <submittedName>
        <fullName evidence="2">Uncharacterized protein</fullName>
    </submittedName>
</protein>
<evidence type="ECO:0000313" key="1">
    <source>
        <dbReference type="EMBL" id="QBH14496.1"/>
    </source>
</evidence>
<reference evidence="1 4" key="2">
    <citation type="submission" date="2019-02" db="EMBL/GenBank/DDBJ databases">
        <title>Complete genome sequence of Desulfobacter hydrogenophilus AcRS1.</title>
        <authorList>
            <person name="Marietou A."/>
            <person name="Lund M.B."/>
            <person name="Marshall I.P.G."/>
            <person name="Schreiber L."/>
            <person name="Jorgensen B."/>
        </authorList>
    </citation>
    <scope>NUCLEOTIDE SEQUENCE [LARGE SCALE GENOMIC DNA]</scope>
    <source>
        <strain evidence="1 4">AcRS1</strain>
    </source>
</reference>
<keyword evidence="4" id="KW-1185">Reference proteome</keyword>
<gene>
    <name evidence="2" type="ORF">DO021_13900</name>
    <name evidence="1" type="ORF">EYB58_17135</name>
</gene>
<dbReference type="EMBL" id="CP036313">
    <property type="protein sequence ID" value="QBH14496.1"/>
    <property type="molecule type" value="Genomic_DNA"/>
</dbReference>
<accession>A0A328FEI8</accession>
<proteinExistence type="predicted"/>
<evidence type="ECO:0000313" key="2">
    <source>
        <dbReference type="EMBL" id="RAM01447.1"/>
    </source>
</evidence>
<dbReference type="AlphaFoldDB" id="A0A328FEI8"/>